<feature type="signal peptide" evidence="5">
    <location>
        <begin position="1"/>
        <end position="18"/>
    </location>
</feature>
<evidence type="ECO:0000313" key="6">
    <source>
        <dbReference type="EMBL" id="CAD6193892.1"/>
    </source>
</evidence>
<dbReference type="Gene3D" id="2.10.90.10">
    <property type="entry name" value="Cystine-knot cytokines"/>
    <property type="match status" value="1"/>
</dbReference>
<comment type="caution">
    <text evidence="6">The sequence shown here is derived from an EMBL/GenBank/DDBJ whole genome shotgun (WGS) entry which is preliminary data.</text>
</comment>
<keyword evidence="4 5" id="KW-0732">Signal</keyword>
<feature type="chain" id="PRO_5035909262" evidence="5">
    <location>
        <begin position="19"/>
        <end position="179"/>
    </location>
</feature>
<evidence type="ECO:0000256" key="5">
    <source>
        <dbReference type="SAM" id="SignalP"/>
    </source>
</evidence>
<organism evidence="6 7">
    <name type="scientific">Caenorhabditis auriculariae</name>
    <dbReference type="NCBI Taxonomy" id="2777116"/>
    <lineage>
        <taxon>Eukaryota</taxon>
        <taxon>Metazoa</taxon>
        <taxon>Ecdysozoa</taxon>
        <taxon>Nematoda</taxon>
        <taxon>Chromadorea</taxon>
        <taxon>Rhabditida</taxon>
        <taxon>Rhabditina</taxon>
        <taxon>Rhabditomorpha</taxon>
        <taxon>Rhabditoidea</taxon>
        <taxon>Rhabditidae</taxon>
        <taxon>Peloderinae</taxon>
        <taxon>Caenorhabditis</taxon>
    </lineage>
</organism>
<sequence length="179" mass="19917">MISRALVCLLFALPPATAAKRHPKALRHCREPPNLKDELAAWMRESLEGNVVEEAVEDWAPLLREPPICSKSPRAEGEASVMQRALCPWEAKVNYEETREPKMISESTCLCRKSRGSSGAFCVPIIRQVAVLRRVSCDLATGQWRYTRSTQSVTVGCHSVLPRTQRTVSLAHFAAGHPL</sequence>
<evidence type="ECO:0000313" key="7">
    <source>
        <dbReference type="Proteomes" id="UP000835052"/>
    </source>
</evidence>
<evidence type="ECO:0000256" key="3">
    <source>
        <dbReference type="ARBA" id="ARBA00022525"/>
    </source>
</evidence>
<protein>
    <submittedName>
        <fullName evidence="6">Uncharacterized protein</fullName>
    </submittedName>
</protein>
<evidence type="ECO:0000256" key="4">
    <source>
        <dbReference type="ARBA" id="ARBA00022729"/>
    </source>
</evidence>
<reference evidence="6" key="1">
    <citation type="submission" date="2020-10" db="EMBL/GenBank/DDBJ databases">
        <authorList>
            <person name="Kikuchi T."/>
        </authorList>
    </citation>
    <scope>NUCLEOTIDE SEQUENCE</scope>
    <source>
        <strain evidence="6">NKZ352</strain>
    </source>
</reference>
<keyword evidence="3" id="KW-0964">Secreted</keyword>
<keyword evidence="7" id="KW-1185">Reference proteome</keyword>
<comment type="similarity">
    <text evidence="2">Belongs to the IL-17 family.</text>
</comment>
<dbReference type="InterPro" id="IPR029034">
    <property type="entry name" value="Cystine-knot_cytokine"/>
</dbReference>
<dbReference type="Proteomes" id="UP000835052">
    <property type="component" value="Unassembled WGS sequence"/>
</dbReference>
<evidence type="ECO:0000256" key="2">
    <source>
        <dbReference type="ARBA" id="ARBA00007236"/>
    </source>
</evidence>
<dbReference type="GO" id="GO:0005125">
    <property type="term" value="F:cytokine activity"/>
    <property type="evidence" value="ECO:0007669"/>
    <property type="project" value="InterPro"/>
</dbReference>
<evidence type="ECO:0000256" key="1">
    <source>
        <dbReference type="ARBA" id="ARBA00004613"/>
    </source>
</evidence>
<dbReference type="SUPFAM" id="SSF57501">
    <property type="entry name" value="Cystine-knot cytokines"/>
    <property type="match status" value="1"/>
</dbReference>
<comment type="subcellular location">
    <subcellularLocation>
        <location evidence="1">Secreted</location>
    </subcellularLocation>
</comment>
<proteinExistence type="inferred from homology"/>
<dbReference type="AlphaFoldDB" id="A0A8S1HFZ5"/>
<name>A0A8S1HFZ5_9PELO</name>
<dbReference type="GO" id="GO:0005576">
    <property type="term" value="C:extracellular region"/>
    <property type="evidence" value="ECO:0007669"/>
    <property type="project" value="UniProtKB-SubCell"/>
</dbReference>
<dbReference type="EMBL" id="CAJGYM010000039">
    <property type="protein sequence ID" value="CAD6193892.1"/>
    <property type="molecule type" value="Genomic_DNA"/>
</dbReference>
<dbReference type="OrthoDB" id="6038945at2759"/>
<gene>
    <name evidence="6" type="ORF">CAUJ_LOCUS9811</name>
</gene>
<accession>A0A8S1HFZ5</accession>
<dbReference type="InterPro" id="IPR010345">
    <property type="entry name" value="IL-17_fam"/>
</dbReference>
<dbReference type="Pfam" id="PF06083">
    <property type="entry name" value="IL17"/>
    <property type="match status" value="1"/>
</dbReference>